<reference evidence="1 2" key="1">
    <citation type="submission" date="2009-10" db="EMBL/GenBank/DDBJ databases">
        <authorList>
            <person name="Qin X."/>
            <person name="Bachman B."/>
            <person name="Battles P."/>
            <person name="Bell A."/>
            <person name="Bess C."/>
            <person name="Bickham C."/>
            <person name="Chaboub L."/>
            <person name="Chen D."/>
            <person name="Coyle M."/>
            <person name="Deiros D.R."/>
            <person name="Dinh H."/>
            <person name="Forbes L."/>
            <person name="Fowler G."/>
            <person name="Francisco L."/>
            <person name="Fu Q."/>
            <person name="Gubbala S."/>
            <person name="Hale W."/>
            <person name="Han Y."/>
            <person name="Hemphill L."/>
            <person name="Highlander S.K."/>
            <person name="Hirani K."/>
            <person name="Hogues M."/>
            <person name="Jackson L."/>
            <person name="Jakkamsetti A."/>
            <person name="Javaid M."/>
            <person name="Jiang H."/>
            <person name="Korchina V."/>
            <person name="Kovar C."/>
            <person name="Lara F."/>
            <person name="Lee S."/>
            <person name="Mata R."/>
            <person name="Mathew T."/>
            <person name="Moen C."/>
            <person name="Morales K."/>
            <person name="Munidasa M."/>
            <person name="Nazareth L."/>
            <person name="Ngo R."/>
            <person name="Nguyen L."/>
            <person name="Okwuonu G."/>
            <person name="Ongeri F."/>
            <person name="Patil S."/>
            <person name="Petrosino J."/>
            <person name="Pham C."/>
            <person name="Pham P."/>
            <person name="Pu L.-L."/>
            <person name="Puazo M."/>
            <person name="Raj R."/>
            <person name="Reid J."/>
            <person name="Rouhana J."/>
            <person name="Saada N."/>
            <person name="Shang Y."/>
            <person name="Simmons D."/>
            <person name="Thornton R."/>
            <person name="Warren J."/>
            <person name="Weissenberger G."/>
            <person name="Zhang J."/>
            <person name="Zhang L."/>
            <person name="Zhou C."/>
            <person name="Zhu D."/>
            <person name="Muzny D."/>
            <person name="Worley K."/>
            <person name="Gibbs R."/>
        </authorList>
    </citation>
    <scope>NUCLEOTIDE SEQUENCE [LARGE SCALE GENOMIC DNA]</scope>
    <source>
        <strain evidence="1 2">DSM 17361</strain>
    </source>
</reference>
<accession>D1PX60</accession>
<protein>
    <submittedName>
        <fullName evidence="1">Uncharacterized protein</fullName>
    </submittedName>
</protein>
<organism evidence="1 2">
    <name type="scientific">Hallella bergensis DSM 17361</name>
    <dbReference type="NCBI Taxonomy" id="585502"/>
    <lineage>
        <taxon>Bacteria</taxon>
        <taxon>Pseudomonadati</taxon>
        <taxon>Bacteroidota</taxon>
        <taxon>Bacteroidia</taxon>
        <taxon>Bacteroidales</taxon>
        <taxon>Prevotellaceae</taxon>
        <taxon>Hallella</taxon>
    </lineage>
</organism>
<dbReference type="AlphaFoldDB" id="D1PX60"/>
<name>D1PX60_9BACT</name>
<comment type="caution">
    <text evidence="1">The sequence shown here is derived from an EMBL/GenBank/DDBJ whole genome shotgun (WGS) entry which is preliminary data.</text>
</comment>
<dbReference type="HOGENOM" id="CLU_3102155_0_0_10"/>
<evidence type="ECO:0000313" key="1">
    <source>
        <dbReference type="EMBL" id="EFA44020.1"/>
    </source>
</evidence>
<sequence length="51" mass="6154">MHPEQNTPCFYRKIEFIRAEKFKGFAITIFWLSDLGLIIKRKNSIRLTIRL</sequence>
<evidence type="ECO:0000313" key="2">
    <source>
        <dbReference type="Proteomes" id="UP000003160"/>
    </source>
</evidence>
<keyword evidence="2" id="KW-1185">Reference proteome</keyword>
<dbReference type="Proteomes" id="UP000003160">
    <property type="component" value="Unassembled WGS sequence"/>
</dbReference>
<gene>
    <name evidence="1" type="ORF">HMPREF0645_1545</name>
</gene>
<proteinExistence type="predicted"/>
<dbReference type="EMBL" id="ACKS01000067">
    <property type="protein sequence ID" value="EFA44020.1"/>
    <property type="molecule type" value="Genomic_DNA"/>
</dbReference>